<feature type="region of interest" description="Disordered" evidence="4">
    <location>
        <begin position="95"/>
        <end position="115"/>
    </location>
</feature>
<dbReference type="PROSITE" id="PS01091">
    <property type="entry name" value="TATD_3"/>
    <property type="match status" value="1"/>
</dbReference>
<dbReference type="PIRSF" id="PIRSF005902">
    <property type="entry name" value="DNase_TatD"/>
    <property type="match status" value="1"/>
</dbReference>
<dbReference type="GO" id="GO:0016788">
    <property type="term" value="F:hydrolase activity, acting on ester bonds"/>
    <property type="evidence" value="ECO:0007669"/>
    <property type="project" value="InterPro"/>
</dbReference>
<organism evidence="5 6">
    <name type="scientific">Prevotella koreensis</name>
    <dbReference type="NCBI Taxonomy" id="2490854"/>
    <lineage>
        <taxon>Bacteria</taxon>
        <taxon>Pseudomonadati</taxon>
        <taxon>Bacteroidota</taxon>
        <taxon>Bacteroidia</taxon>
        <taxon>Bacteroidales</taxon>
        <taxon>Prevotellaceae</taxon>
        <taxon>Prevotella</taxon>
    </lineage>
</organism>
<evidence type="ECO:0000256" key="3">
    <source>
        <dbReference type="PIRSR" id="PIRSR005902-1"/>
    </source>
</evidence>
<dbReference type="Proteomes" id="UP000278983">
    <property type="component" value="Unassembled WGS sequence"/>
</dbReference>
<evidence type="ECO:0000313" key="6">
    <source>
        <dbReference type="Proteomes" id="UP000278983"/>
    </source>
</evidence>
<feature type="compositionally biased region" description="Low complexity" evidence="4">
    <location>
        <begin position="95"/>
        <end position="108"/>
    </location>
</feature>
<feature type="binding site" evidence="3">
    <location>
        <position position="13"/>
    </location>
    <ligand>
        <name>a divalent metal cation</name>
        <dbReference type="ChEBI" id="CHEBI:60240"/>
        <label>1</label>
    </ligand>
</feature>
<sequence length="300" mass="33947">MSNIALVGCIDTHAHLDGEEYAEDRREMIERARAAGVSKVFLPAIDLPSVDRVVAMSREFPNYCYPMIGLHPEEVRSDYKEVLAQIYEKLSSSFSLNSQPSSLNPQPSARLRQETLSKQSEERTLIAPCSPFIAIGEVGLDFYWSREFAEEQLEAFEEQVRWSVETRLPLMIHCRKAQNEMVSILKKYAKELPGGVFHCFTGNNYEAEELLRFDGFVLGIGGVLTFKKSHLPEVLHEVPLSRIVLETDSPYMAPVPMRGKRNESAYVVHVLKKLAESLGVSEEEVARQTNENVHRVFGIS</sequence>
<dbReference type="GO" id="GO:0046872">
    <property type="term" value="F:metal ion binding"/>
    <property type="evidence" value="ECO:0007669"/>
    <property type="project" value="UniProtKB-KW"/>
</dbReference>
<proteinExistence type="inferred from homology"/>
<dbReference type="PANTHER" id="PTHR46124">
    <property type="entry name" value="D-AMINOACYL-TRNA DEACYLASE"/>
    <property type="match status" value="1"/>
</dbReference>
<evidence type="ECO:0000256" key="1">
    <source>
        <dbReference type="ARBA" id="ARBA00009275"/>
    </source>
</evidence>
<dbReference type="CDD" id="cd01310">
    <property type="entry name" value="TatD_DNAse"/>
    <property type="match status" value="1"/>
</dbReference>
<dbReference type="InterPro" id="IPR018228">
    <property type="entry name" value="DNase_TatD-rel_CS"/>
</dbReference>
<dbReference type="Gene3D" id="3.20.20.140">
    <property type="entry name" value="Metal-dependent hydrolases"/>
    <property type="match status" value="1"/>
</dbReference>
<comment type="similarity">
    <text evidence="1">Belongs to the metallo-dependent hydrolases superfamily. TatD-type hydrolase family.</text>
</comment>
<dbReference type="InterPro" id="IPR001130">
    <property type="entry name" value="TatD-like"/>
</dbReference>
<dbReference type="EMBL" id="RYYU01000001">
    <property type="protein sequence ID" value="RUL60183.1"/>
    <property type="molecule type" value="Genomic_DNA"/>
</dbReference>
<dbReference type="GO" id="GO:0005829">
    <property type="term" value="C:cytosol"/>
    <property type="evidence" value="ECO:0007669"/>
    <property type="project" value="TreeGrafter"/>
</dbReference>
<name>A0A3S0RBP9_9BACT</name>
<evidence type="ECO:0000313" key="5">
    <source>
        <dbReference type="EMBL" id="RUL60183.1"/>
    </source>
</evidence>
<dbReference type="RefSeq" id="WP_126679275.1">
    <property type="nucleotide sequence ID" value="NZ_RYYU01000001.1"/>
</dbReference>
<gene>
    <name evidence="5" type="ORF">EHV08_10815</name>
</gene>
<feature type="binding site" evidence="3">
    <location>
        <position position="248"/>
    </location>
    <ligand>
        <name>a divalent metal cation</name>
        <dbReference type="ChEBI" id="CHEBI:60240"/>
        <label>1</label>
    </ligand>
</feature>
<dbReference type="SUPFAM" id="SSF51556">
    <property type="entry name" value="Metallo-dependent hydrolases"/>
    <property type="match status" value="1"/>
</dbReference>
<keyword evidence="6" id="KW-1185">Reference proteome</keyword>
<dbReference type="InterPro" id="IPR032466">
    <property type="entry name" value="Metal_Hydrolase"/>
</dbReference>
<feature type="binding site" evidence="3">
    <location>
        <position position="137"/>
    </location>
    <ligand>
        <name>a divalent metal cation</name>
        <dbReference type="ChEBI" id="CHEBI:60240"/>
        <label>1</label>
    </ligand>
</feature>
<keyword evidence="3" id="KW-0479">Metal-binding</keyword>
<accession>A0A3S0RBP9</accession>
<dbReference type="AlphaFoldDB" id="A0A3S0RBP9"/>
<feature type="binding site" evidence="3">
    <location>
        <position position="173"/>
    </location>
    <ligand>
        <name>a divalent metal cation</name>
        <dbReference type="ChEBI" id="CHEBI:60240"/>
        <label>2</label>
    </ligand>
</feature>
<feature type="binding site" evidence="3">
    <location>
        <position position="15"/>
    </location>
    <ligand>
        <name>a divalent metal cation</name>
        <dbReference type="ChEBI" id="CHEBI:60240"/>
        <label>1</label>
    </ligand>
</feature>
<evidence type="ECO:0000256" key="4">
    <source>
        <dbReference type="SAM" id="MobiDB-lite"/>
    </source>
</evidence>
<feature type="binding site" evidence="3">
    <location>
        <position position="198"/>
    </location>
    <ligand>
        <name>a divalent metal cation</name>
        <dbReference type="ChEBI" id="CHEBI:60240"/>
        <label>2</label>
    </ligand>
</feature>
<comment type="caution">
    <text evidence="5">The sequence shown here is derived from an EMBL/GenBank/DDBJ whole genome shotgun (WGS) entry which is preliminary data.</text>
</comment>
<dbReference type="OrthoDB" id="9810005at2"/>
<evidence type="ECO:0000256" key="2">
    <source>
        <dbReference type="ARBA" id="ARBA00022801"/>
    </source>
</evidence>
<reference evidence="5 6" key="1">
    <citation type="submission" date="2018-12" db="EMBL/GenBank/DDBJ databases">
        <title>Genome sequencing of Prevotella sp. KCOM 3155 (= JS262).</title>
        <authorList>
            <person name="Kook J.-K."/>
            <person name="Park S.-N."/>
            <person name="Lim Y.K."/>
        </authorList>
    </citation>
    <scope>NUCLEOTIDE SEQUENCE [LARGE SCALE GENOMIC DNA]</scope>
    <source>
        <strain evidence="5 6">KCOM 3155</strain>
    </source>
</reference>
<dbReference type="PANTHER" id="PTHR46124:SF4">
    <property type="entry name" value="HYDROLASE TATD"/>
    <property type="match status" value="1"/>
</dbReference>
<protein>
    <submittedName>
        <fullName evidence="5">TatD family deoxyribonuclease</fullName>
    </submittedName>
</protein>
<keyword evidence="2" id="KW-0378">Hydrolase</keyword>
<dbReference type="Pfam" id="PF01026">
    <property type="entry name" value="TatD_DNase"/>
    <property type="match status" value="1"/>
</dbReference>